<dbReference type="Pfam" id="PF00440">
    <property type="entry name" value="TetR_N"/>
    <property type="match status" value="1"/>
</dbReference>
<evidence type="ECO:0000259" key="5">
    <source>
        <dbReference type="PROSITE" id="PS50977"/>
    </source>
</evidence>
<accession>A0A841BIJ4</accession>
<dbReference type="PRINTS" id="PR00455">
    <property type="entry name" value="HTHTETR"/>
</dbReference>
<dbReference type="SUPFAM" id="SSF46689">
    <property type="entry name" value="Homeodomain-like"/>
    <property type="match status" value="1"/>
</dbReference>
<keyword evidence="7" id="KW-1185">Reference proteome</keyword>
<dbReference type="EMBL" id="JACHMN010000001">
    <property type="protein sequence ID" value="MBB5867425.1"/>
    <property type="molecule type" value="Genomic_DNA"/>
</dbReference>
<feature type="domain" description="HTH tetR-type" evidence="5">
    <location>
        <begin position="6"/>
        <end position="66"/>
    </location>
</feature>
<dbReference type="InterPro" id="IPR009057">
    <property type="entry name" value="Homeodomain-like_sf"/>
</dbReference>
<dbReference type="Proteomes" id="UP000587527">
    <property type="component" value="Unassembled WGS sequence"/>
</dbReference>
<keyword evidence="3" id="KW-0804">Transcription</keyword>
<dbReference type="Gene3D" id="1.10.357.10">
    <property type="entry name" value="Tetracycline Repressor, domain 2"/>
    <property type="match status" value="1"/>
</dbReference>
<feature type="DNA-binding region" description="H-T-H motif" evidence="4">
    <location>
        <begin position="29"/>
        <end position="48"/>
    </location>
</feature>
<reference evidence="6 7" key="1">
    <citation type="submission" date="2020-08" db="EMBL/GenBank/DDBJ databases">
        <title>Sequencing the genomes of 1000 actinobacteria strains.</title>
        <authorList>
            <person name="Klenk H.-P."/>
        </authorList>
    </citation>
    <scope>NUCLEOTIDE SEQUENCE [LARGE SCALE GENOMIC DNA]</scope>
    <source>
        <strain evidence="6 7">DSM 45362</strain>
    </source>
</reference>
<keyword evidence="1" id="KW-0805">Transcription regulation</keyword>
<sequence length="199" mass="21434">MARDSTATRERILQAAERLVLEYGFGSTTVDGVVAASGTSKGAFFHHFAGKDDLAKALVARIAAADHHVLAAALDSIAPLTEPTARLLEFLAYFERSADTVTAEESGCLYISVLTERQLIDTGTADQIVAVVHAWRAALTDLIQDAFHGRPPTGIDAERLADHFFVTFEGAFLLSRATGEPHLAAQLRVMRLMVTALLT</sequence>
<dbReference type="InterPro" id="IPR001647">
    <property type="entry name" value="HTH_TetR"/>
</dbReference>
<evidence type="ECO:0000256" key="3">
    <source>
        <dbReference type="ARBA" id="ARBA00023163"/>
    </source>
</evidence>
<evidence type="ECO:0000256" key="1">
    <source>
        <dbReference type="ARBA" id="ARBA00023015"/>
    </source>
</evidence>
<dbReference type="GO" id="GO:0003677">
    <property type="term" value="F:DNA binding"/>
    <property type="evidence" value="ECO:0007669"/>
    <property type="project" value="UniProtKB-UniRule"/>
</dbReference>
<dbReference type="RefSeq" id="WP_184832124.1">
    <property type="nucleotide sequence ID" value="NZ_JACHMN010000001.1"/>
</dbReference>
<evidence type="ECO:0000313" key="6">
    <source>
        <dbReference type="EMBL" id="MBB5867425.1"/>
    </source>
</evidence>
<dbReference type="InterPro" id="IPR036271">
    <property type="entry name" value="Tet_transcr_reg_TetR-rel_C_sf"/>
</dbReference>
<dbReference type="PROSITE" id="PS50977">
    <property type="entry name" value="HTH_TETR_2"/>
    <property type="match status" value="1"/>
</dbReference>
<evidence type="ECO:0000256" key="4">
    <source>
        <dbReference type="PROSITE-ProRule" id="PRU00335"/>
    </source>
</evidence>
<organism evidence="6 7">
    <name type="scientific">Allocatelliglobosispora scoriae</name>
    <dbReference type="NCBI Taxonomy" id="643052"/>
    <lineage>
        <taxon>Bacteria</taxon>
        <taxon>Bacillati</taxon>
        <taxon>Actinomycetota</taxon>
        <taxon>Actinomycetes</taxon>
        <taxon>Micromonosporales</taxon>
        <taxon>Micromonosporaceae</taxon>
        <taxon>Allocatelliglobosispora</taxon>
    </lineage>
</organism>
<gene>
    <name evidence="6" type="ORF">F4553_000804</name>
</gene>
<dbReference type="AlphaFoldDB" id="A0A841BIJ4"/>
<dbReference type="PANTHER" id="PTHR47506:SF1">
    <property type="entry name" value="HTH-TYPE TRANSCRIPTIONAL REGULATOR YJDC"/>
    <property type="match status" value="1"/>
</dbReference>
<evidence type="ECO:0000313" key="7">
    <source>
        <dbReference type="Proteomes" id="UP000587527"/>
    </source>
</evidence>
<dbReference type="PANTHER" id="PTHR47506">
    <property type="entry name" value="TRANSCRIPTIONAL REGULATORY PROTEIN"/>
    <property type="match status" value="1"/>
</dbReference>
<dbReference type="SUPFAM" id="SSF48498">
    <property type="entry name" value="Tetracyclin repressor-like, C-terminal domain"/>
    <property type="match status" value="1"/>
</dbReference>
<keyword evidence="2 4" id="KW-0238">DNA-binding</keyword>
<dbReference type="Pfam" id="PF16925">
    <property type="entry name" value="TetR_C_13"/>
    <property type="match status" value="1"/>
</dbReference>
<dbReference type="InterPro" id="IPR011075">
    <property type="entry name" value="TetR_C"/>
</dbReference>
<name>A0A841BIJ4_9ACTN</name>
<protein>
    <submittedName>
        <fullName evidence="6">TetR/AcrR family transcriptional repressor of nem operon</fullName>
    </submittedName>
</protein>
<proteinExistence type="predicted"/>
<comment type="caution">
    <text evidence="6">The sequence shown here is derived from an EMBL/GenBank/DDBJ whole genome shotgun (WGS) entry which is preliminary data.</text>
</comment>
<evidence type="ECO:0000256" key="2">
    <source>
        <dbReference type="ARBA" id="ARBA00023125"/>
    </source>
</evidence>